<keyword evidence="5" id="KW-1185">Reference proteome</keyword>
<feature type="region of interest" description="Disordered" evidence="2">
    <location>
        <begin position="46"/>
        <end position="66"/>
    </location>
</feature>
<keyword evidence="1" id="KW-0863">Zinc-finger</keyword>
<evidence type="ECO:0000259" key="3">
    <source>
        <dbReference type="PROSITE" id="PS50157"/>
    </source>
</evidence>
<proteinExistence type="predicted"/>
<evidence type="ECO:0000313" key="6">
    <source>
        <dbReference type="WBParaSite" id="NBR_0002101001-mRNA-1"/>
    </source>
</evidence>
<evidence type="ECO:0000313" key="4">
    <source>
        <dbReference type="EMBL" id="VDL84749.1"/>
    </source>
</evidence>
<dbReference type="EMBL" id="UYSL01025787">
    <property type="protein sequence ID" value="VDL84749.1"/>
    <property type="molecule type" value="Genomic_DNA"/>
</dbReference>
<dbReference type="PROSITE" id="PS00028">
    <property type="entry name" value="ZINC_FINGER_C2H2_1"/>
    <property type="match status" value="1"/>
</dbReference>
<gene>
    <name evidence="4" type="ORF">NBR_LOCUS21011</name>
</gene>
<dbReference type="InterPro" id="IPR013087">
    <property type="entry name" value="Znf_C2H2_type"/>
</dbReference>
<name>A0A0N4YUT8_NIPBR</name>
<sequence>MVAHLYYRAKAHGGAPRLPGSYVVCSNCHKKCVDALELTAHWRKEHAGESMTSPPHRPVVKAPRASRDATVGDVLATAKRLIASKKDGSSSEKRPMLYAIVGIESADRMKKFVDLTENNSFDNVMFFDASLVNKMCCDNDSDIKQEETSAMDSSSQMEVSGSGVFETVKKEKLESTDSMDDDQGICILNILPSRDDLPTTSEGPGGQTTPVRTFLNRAIGHRVWCAAYTELLRRRVFHHLNDRKI</sequence>
<dbReference type="WBParaSite" id="NBR_0002101001-mRNA-1">
    <property type="protein sequence ID" value="NBR_0002101001-mRNA-1"/>
    <property type="gene ID" value="NBR_0002101001"/>
</dbReference>
<feature type="domain" description="C2H2-type" evidence="3">
    <location>
        <begin position="23"/>
        <end position="51"/>
    </location>
</feature>
<dbReference type="GO" id="GO:0008270">
    <property type="term" value="F:zinc ion binding"/>
    <property type="evidence" value="ECO:0007669"/>
    <property type="project" value="UniProtKB-KW"/>
</dbReference>
<dbReference type="Proteomes" id="UP000271162">
    <property type="component" value="Unassembled WGS sequence"/>
</dbReference>
<keyword evidence="1" id="KW-0479">Metal-binding</keyword>
<dbReference type="PROSITE" id="PS50157">
    <property type="entry name" value="ZINC_FINGER_C2H2_2"/>
    <property type="match status" value="1"/>
</dbReference>
<evidence type="ECO:0000256" key="1">
    <source>
        <dbReference type="PROSITE-ProRule" id="PRU00042"/>
    </source>
</evidence>
<reference evidence="4 5" key="2">
    <citation type="submission" date="2018-11" db="EMBL/GenBank/DDBJ databases">
        <authorList>
            <consortium name="Pathogen Informatics"/>
        </authorList>
    </citation>
    <scope>NUCLEOTIDE SEQUENCE [LARGE SCALE GENOMIC DNA]</scope>
</reference>
<reference evidence="6" key="1">
    <citation type="submission" date="2017-02" db="UniProtKB">
        <authorList>
            <consortium name="WormBaseParasite"/>
        </authorList>
    </citation>
    <scope>IDENTIFICATION</scope>
</reference>
<keyword evidence="1" id="KW-0862">Zinc</keyword>
<organism evidence="6">
    <name type="scientific">Nippostrongylus brasiliensis</name>
    <name type="common">Rat hookworm</name>
    <dbReference type="NCBI Taxonomy" id="27835"/>
    <lineage>
        <taxon>Eukaryota</taxon>
        <taxon>Metazoa</taxon>
        <taxon>Ecdysozoa</taxon>
        <taxon>Nematoda</taxon>
        <taxon>Chromadorea</taxon>
        <taxon>Rhabditida</taxon>
        <taxon>Rhabditina</taxon>
        <taxon>Rhabditomorpha</taxon>
        <taxon>Strongyloidea</taxon>
        <taxon>Heligmosomidae</taxon>
        <taxon>Nippostrongylus</taxon>
    </lineage>
</organism>
<evidence type="ECO:0000256" key="2">
    <source>
        <dbReference type="SAM" id="MobiDB-lite"/>
    </source>
</evidence>
<accession>A0A0N4YUT8</accession>
<evidence type="ECO:0000313" key="5">
    <source>
        <dbReference type="Proteomes" id="UP000271162"/>
    </source>
</evidence>
<protein>
    <submittedName>
        <fullName evidence="6">C2H2-type domain-containing protein</fullName>
    </submittedName>
</protein>
<dbReference type="AlphaFoldDB" id="A0A0N4YUT8"/>